<proteinExistence type="predicted"/>
<dbReference type="InterPro" id="IPR050245">
    <property type="entry name" value="PrsA_foldase"/>
</dbReference>
<feature type="domain" description="PpiC" evidence="3">
    <location>
        <begin position="231"/>
        <end position="329"/>
    </location>
</feature>
<keyword evidence="5" id="KW-1185">Reference proteome</keyword>
<reference evidence="4 5" key="1">
    <citation type="journal article" date="2023" name="Microbiol. Resour. Announc.">
        <title>Complete Genome Sequence of Imperialibacter roseus strain P4T.</title>
        <authorList>
            <person name="Tizabi D.R."/>
            <person name="Bachvaroff T."/>
            <person name="Hill R.T."/>
        </authorList>
    </citation>
    <scope>NUCLEOTIDE SEQUENCE [LARGE SCALE GENOMIC DNA]</scope>
    <source>
        <strain evidence="4 5">P4T</strain>
    </source>
</reference>
<dbReference type="RefSeq" id="WP_317489194.1">
    <property type="nucleotide sequence ID" value="NZ_CP136051.1"/>
</dbReference>
<evidence type="ECO:0000256" key="1">
    <source>
        <dbReference type="PROSITE-ProRule" id="PRU00278"/>
    </source>
</evidence>
<dbReference type="InterPro" id="IPR046357">
    <property type="entry name" value="PPIase_dom_sf"/>
</dbReference>
<dbReference type="EMBL" id="CP136051">
    <property type="protein sequence ID" value="WOK06473.1"/>
    <property type="molecule type" value="Genomic_DNA"/>
</dbReference>
<protein>
    <submittedName>
        <fullName evidence="4">Peptidylprolyl isomerase</fullName>
    </submittedName>
</protein>
<evidence type="ECO:0000313" key="5">
    <source>
        <dbReference type="Proteomes" id="UP001302349"/>
    </source>
</evidence>
<sequence>MKPQGALFVLFIFSFGLSNPAFSQKEDPLFTIGDEAFSTEEFLYAFNKNRQATSGSFTEQELDDYFKLYVNFRLKVKEAKALGYDKKPAFVEEMVGYKKQLAKPYRTENLINEELVREAYSRTLEEVEASHILIEIPANASPEDTLKAYNLLLDIKKRVGNSESFATLAKQYSQDPSAAQNNGYLGYFGAFQMVYPFENAAFKTAAGKVSDPFKTSFGYHIVYVHAKRKALGSIKLAHIFFKMNADSTLAYAKAAEVKAKLDKGEDWNSLVAQYSDEGSNKNKGGELPWLTFRQLPASFYTAASGLDKPGDISHPLKAQNGWHIIKLVEKKPVPPLEEVRTMIESRISGDDRYSSRNDQTIDSLISRLNVKIFLEPKRAAFSLIDGRIIEGNWSYDSKGSELKKVLVNAANSQLTTEDFFRYVEINQKKGSNLTAEKYADELWNSFLLEKLEGIELQQLYATNSAYRFLYNEYFDGTLLFEVMNEKVWQMANTDTVGLSSFFSEHRGDYTWNERADVLSIEGENKVLKSLMSSSIDTLFLLRKYTVGTSSEWGAAKAGLAEVFNSIDSLRLSIYANEKSVREIKTAFPDEASRVRFIKDEINSSQIELLTQSKSVLEKYFNGLDTLSLKVSSTLLEKDNNLVPKEYWKAGIHFVNDGAFSKILYIKNIQQPARKELGEVKGKVVSDYQEFLETTWLNELKAKYSVKVNARAWKNVVKQLNEK</sequence>
<keyword evidence="1 4" id="KW-0413">Isomerase</keyword>
<evidence type="ECO:0000259" key="3">
    <source>
        <dbReference type="PROSITE" id="PS50198"/>
    </source>
</evidence>
<keyword evidence="2" id="KW-0732">Signal</keyword>
<dbReference type="PROSITE" id="PS50198">
    <property type="entry name" value="PPIC_PPIASE_2"/>
    <property type="match status" value="2"/>
</dbReference>
<gene>
    <name evidence="4" type="ORF">RT717_25695</name>
</gene>
<dbReference type="PANTHER" id="PTHR47245:SF2">
    <property type="entry name" value="PEPTIDYL-PROLYL CIS-TRANS ISOMERASE HP_0175-RELATED"/>
    <property type="match status" value="1"/>
</dbReference>
<dbReference type="Pfam" id="PF00639">
    <property type="entry name" value="Rotamase"/>
    <property type="match status" value="2"/>
</dbReference>
<dbReference type="InterPro" id="IPR000297">
    <property type="entry name" value="PPIase_PpiC"/>
</dbReference>
<evidence type="ECO:0000313" key="4">
    <source>
        <dbReference type="EMBL" id="WOK06473.1"/>
    </source>
</evidence>
<dbReference type="GO" id="GO:0016853">
    <property type="term" value="F:isomerase activity"/>
    <property type="evidence" value="ECO:0007669"/>
    <property type="project" value="UniProtKB-KW"/>
</dbReference>
<feature type="domain" description="PpiC" evidence="3">
    <location>
        <begin position="124"/>
        <end position="226"/>
    </location>
</feature>
<keyword evidence="1" id="KW-0697">Rotamase</keyword>
<dbReference type="PANTHER" id="PTHR47245">
    <property type="entry name" value="PEPTIDYLPROLYL ISOMERASE"/>
    <property type="match status" value="1"/>
</dbReference>
<feature type="signal peptide" evidence="2">
    <location>
        <begin position="1"/>
        <end position="23"/>
    </location>
</feature>
<dbReference type="Gene3D" id="3.10.50.40">
    <property type="match status" value="2"/>
</dbReference>
<dbReference type="SUPFAM" id="SSF54534">
    <property type="entry name" value="FKBP-like"/>
    <property type="match status" value="2"/>
</dbReference>
<organism evidence="4 5">
    <name type="scientific">Imperialibacter roseus</name>
    <dbReference type="NCBI Taxonomy" id="1324217"/>
    <lineage>
        <taxon>Bacteria</taxon>
        <taxon>Pseudomonadati</taxon>
        <taxon>Bacteroidota</taxon>
        <taxon>Cytophagia</taxon>
        <taxon>Cytophagales</taxon>
        <taxon>Flammeovirgaceae</taxon>
        <taxon>Imperialibacter</taxon>
    </lineage>
</organism>
<feature type="chain" id="PRO_5045230413" evidence="2">
    <location>
        <begin position="24"/>
        <end position="722"/>
    </location>
</feature>
<name>A0ABZ0IPT9_9BACT</name>
<dbReference type="Proteomes" id="UP001302349">
    <property type="component" value="Chromosome"/>
</dbReference>
<evidence type="ECO:0000256" key="2">
    <source>
        <dbReference type="SAM" id="SignalP"/>
    </source>
</evidence>
<accession>A0ABZ0IPT9</accession>